<dbReference type="Proteomes" id="UP000683360">
    <property type="component" value="Unassembled WGS sequence"/>
</dbReference>
<keyword evidence="3" id="KW-1185">Reference proteome</keyword>
<protein>
    <submittedName>
        <fullName evidence="2">BIRC7_8</fullName>
    </submittedName>
</protein>
<dbReference type="PROSITE" id="PS50143">
    <property type="entry name" value="BIR_REPEAT_2"/>
    <property type="match status" value="2"/>
</dbReference>
<evidence type="ECO:0000313" key="3">
    <source>
        <dbReference type="Proteomes" id="UP000683360"/>
    </source>
</evidence>
<proteinExistence type="predicted"/>
<dbReference type="SMART" id="SM00238">
    <property type="entry name" value="BIR"/>
    <property type="match status" value="2"/>
</dbReference>
<dbReference type="GO" id="GO:0005634">
    <property type="term" value="C:nucleus"/>
    <property type="evidence" value="ECO:0007669"/>
    <property type="project" value="TreeGrafter"/>
</dbReference>
<dbReference type="Gene3D" id="1.10.1170.10">
    <property type="entry name" value="Inhibitor Of Apoptosis Protein (2mihbC-IAP-1), Chain A"/>
    <property type="match status" value="2"/>
</dbReference>
<dbReference type="GO" id="GO:0005737">
    <property type="term" value="C:cytoplasm"/>
    <property type="evidence" value="ECO:0007669"/>
    <property type="project" value="TreeGrafter"/>
</dbReference>
<reference evidence="2" key="1">
    <citation type="submission" date="2021-03" db="EMBL/GenBank/DDBJ databases">
        <authorList>
            <person name="Bekaert M."/>
        </authorList>
    </citation>
    <scope>NUCLEOTIDE SEQUENCE</scope>
</reference>
<evidence type="ECO:0000256" key="1">
    <source>
        <dbReference type="SAM" id="MobiDB-lite"/>
    </source>
</evidence>
<dbReference type="GO" id="GO:0051726">
    <property type="term" value="P:regulation of cell cycle"/>
    <property type="evidence" value="ECO:0007669"/>
    <property type="project" value="TreeGrafter"/>
</dbReference>
<accession>A0A8S3VBN5</accession>
<dbReference type="OrthoDB" id="6054592at2759"/>
<dbReference type="AlphaFoldDB" id="A0A8S3VBN5"/>
<dbReference type="InterPro" id="IPR001370">
    <property type="entry name" value="BIR_rpt"/>
</dbReference>
<dbReference type="PANTHER" id="PTHR10044:SF139">
    <property type="entry name" value="DEATH-ASSOCIATED INHIBITOR OF APOPTOSIS 2"/>
    <property type="match status" value="1"/>
</dbReference>
<dbReference type="Pfam" id="PF00653">
    <property type="entry name" value="BIR"/>
    <property type="match status" value="2"/>
</dbReference>
<dbReference type="GO" id="GO:0043066">
    <property type="term" value="P:negative regulation of apoptotic process"/>
    <property type="evidence" value="ECO:0007669"/>
    <property type="project" value="TreeGrafter"/>
</dbReference>
<dbReference type="CDD" id="cd00022">
    <property type="entry name" value="BIR"/>
    <property type="match status" value="2"/>
</dbReference>
<comment type="caution">
    <text evidence="2">The sequence shown here is derived from an EMBL/GenBank/DDBJ whole genome shotgun (WGS) entry which is preliminary data.</text>
</comment>
<feature type="region of interest" description="Disordered" evidence="1">
    <location>
        <begin position="13"/>
        <end position="39"/>
    </location>
</feature>
<sequence length="247" mass="28692">MLSRMNRLNVHDHHRGYDEVPQHPLDRLEPLRNSETRRKNTFNSWPKDALIDCQDLCKDGFYYMGQSDKVQCAYCGGVLSGWKRGDNVHDQHKRHFGKCPMVTDIQIDGSDEYDDSDLETDGQGYESDYNKHMNSIPTTNQQVAPKDLHQPHNFGDLNHDINERSIPESMVPKVYNTDYSLYSQRLESYEKWPKDHFLKPDELASAGLYYKDSEDKCQCFLCGGILAEWDEGDIPKEEHKKMVSKVL</sequence>
<name>A0A8S3VBN5_MYTED</name>
<dbReference type="EMBL" id="CAJPWZ010003259">
    <property type="protein sequence ID" value="CAG2255135.1"/>
    <property type="molecule type" value="Genomic_DNA"/>
</dbReference>
<dbReference type="GO" id="GO:0043027">
    <property type="term" value="F:cysteine-type endopeptidase inhibitor activity involved in apoptotic process"/>
    <property type="evidence" value="ECO:0007669"/>
    <property type="project" value="TreeGrafter"/>
</dbReference>
<dbReference type="SUPFAM" id="SSF57924">
    <property type="entry name" value="Inhibitor of apoptosis (IAP) repeat"/>
    <property type="match status" value="2"/>
</dbReference>
<evidence type="ECO:0000313" key="2">
    <source>
        <dbReference type="EMBL" id="CAG2255135.1"/>
    </source>
</evidence>
<gene>
    <name evidence="2" type="ORF">MEDL_66564</name>
</gene>
<feature type="compositionally biased region" description="Basic and acidic residues" evidence="1">
    <location>
        <begin position="13"/>
        <end position="38"/>
    </location>
</feature>
<dbReference type="InterPro" id="IPR050784">
    <property type="entry name" value="IAP"/>
</dbReference>
<organism evidence="2 3">
    <name type="scientific">Mytilus edulis</name>
    <name type="common">Blue mussel</name>
    <dbReference type="NCBI Taxonomy" id="6550"/>
    <lineage>
        <taxon>Eukaryota</taxon>
        <taxon>Metazoa</taxon>
        <taxon>Spiralia</taxon>
        <taxon>Lophotrochozoa</taxon>
        <taxon>Mollusca</taxon>
        <taxon>Bivalvia</taxon>
        <taxon>Autobranchia</taxon>
        <taxon>Pteriomorphia</taxon>
        <taxon>Mytilida</taxon>
        <taxon>Mytiloidea</taxon>
        <taxon>Mytilidae</taxon>
        <taxon>Mytilinae</taxon>
        <taxon>Mytilus</taxon>
    </lineage>
</organism>
<dbReference type="PANTHER" id="PTHR10044">
    <property type="entry name" value="INHIBITOR OF APOPTOSIS"/>
    <property type="match status" value="1"/>
</dbReference>